<dbReference type="EMBL" id="LT629973">
    <property type="protein sequence ID" value="SEH93259.1"/>
    <property type="molecule type" value="Genomic_DNA"/>
</dbReference>
<keyword evidence="2" id="KW-0460">Magnesium</keyword>
<dbReference type="STRING" id="1679444.PYTT_1826"/>
<keyword evidence="1" id="KW-0479">Metal-binding</keyword>
<dbReference type="KEGG" id="agl:PYTT_1826"/>
<dbReference type="Proteomes" id="UP000176204">
    <property type="component" value="Chromosome I"/>
</dbReference>
<evidence type="ECO:0000256" key="2">
    <source>
        <dbReference type="ARBA" id="ARBA00022842"/>
    </source>
</evidence>
<dbReference type="Pfam" id="PF22015">
    <property type="entry name" value="OSBS_N"/>
    <property type="match status" value="1"/>
</dbReference>
<keyword evidence="3" id="KW-0456">Lyase</keyword>
<organism evidence="5 6">
    <name type="scientific">Akkermansia glycaniphila</name>
    <dbReference type="NCBI Taxonomy" id="1679444"/>
    <lineage>
        <taxon>Bacteria</taxon>
        <taxon>Pseudomonadati</taxon>
        <taxon>Verrucomicrobiota</taxon>
        <taxon>Verrucomicrobiia</taxon>
        <taxon>Verrucomicrobiales</taxon>
        <taxon>Akkermansiaceae</taxon>
        <taxon>Akkermansia</taxon>
    </lineage>
</organism>
<dbReference type="RefSeq" id="WP_067777792.1">
    <property type="nucleotide sequence ID" value="NZ_JACVVN010000012.1"/>
</dbReference>
<feature type="domain" description="OSBS enolase-like N-terminal" evidence="4">
    <location>
        <begin position="1"/>
        <end position="78"/>
    </location>
</feature>
<dbReference type="SUPFAM" id="SSF51604">
    <property type="entry name" value="Enolase C-terminal domain-like"/>
    <property type="match status" value="1"/>
</dbReference>
<gene>
    <name evidence="5" type="ORF">PYTT_1826</name>
</gene>
<evidence type="ECO:0000256" key="1">
    <source>
        <dbReference type="ARBA" id="ARBA00022723"/>
    </source>
</evidence>
<proteinExistence type="predicted"/>
<evidence type="ECO:0000313" key="5">
    <source>
        <dbReference type="EMBL" id="SEH93259.1"/>
    </source>
</evidence>
<dbReference type="InterPro" id="IPR041338">
    <property type="entry name" value="OSBS_N"/>
</dbReference>
<dbReference type="AlphaFoldDB" id="A0A1H6LWS3"/>
<keyword evidence="6" id="KW-1185">Reference proteome</keyword>
<dbReference type="GO" id="GO:0046872">
    <property type="term" value="F:metal ion binding"/>
    <property type="evidence" value="ECO:0007669"/>
    <property type="project" value="UniProtKB-KW"/>
</dbReference>
<accession>A0A1H6LWS3</accession>
<sequence length="315" mass="34940">MFYSPYTLVPCGALSARSAAQPRHGVLLRNDEGGYGCLQTWPELGDPTLDEELDAIRDGKPLRLGARALKCAMLDGEARAKKVNMFDGYTVPLSHATLPVSATPFMVHTLHQRGFRTGKLKLLPNLPATIEKLMNLAAMVPEWKWRLDFNATLTPEGSLEFWDMLPEAMRKRIDFIEDPCPYTVESWQMLQDAGLPLGYDIGSPDATCGVPCCTSKPMIRVVKPARDRTTEGVPVFTSYMDHPLGQLWAAWCAARYYHGKDPKDVPLCGLVTHHVYRMNDFSEVLGAAIYPSINLPGGTGLGFDELLAAQEWKTL</sequence>
<name>A0A1H6LWS3_9BACT</name>
<evidence type="ECO:0000313" key="6">
    <source>
        <dbReference type="Proteomes" id="UP000176204"/>
    </source>
</evidence>
<dbReference type="GO" id="GO:0016829">
    <property type="term" value="F:lyase activity"/>
    <property type="evidence" value="ECO:0007669"/>
    <property type="project" value="UniProtKB-KW"/>
</dbReference>
<dbReference type="Gene3D" id="3.20.20.120">
    <property type="entry name" value="Enolase-like C-terminal domain"/>
    <property type="match status" value="1"/>
</dbReference>
<dbReference type="OrthoDB" id="180568at2"/>
<evidence type="ECO:0000259" key="4">
    <source>
        <dbReference type="Pfam" id="PF22015"/>
    </source>
</evidence>
<protein>
    <submittedName>
        <fullName evidence="5">Enolase c-terminal domain-like</fullName>
    </submittedName>
</protein>
<dbReference type="InterPro" id="IPR029017">
    <property type="entry name" value="Enolase-like_N"/>
</dbReference>
<reference evidence="6" key="1">
    <citation type="submission" date="2016-09" db="EMBL/GenBank/DDBJ databases">
        <authorList>
            <person name="Koehorst J."/>
        </authorList>
    </citation>
    <scope>NUCLEOTIDE SEQUENCE [LARGE SCALE GENOMIC DNA]</scope>
</reference>
<evidence type="ECO:0000256" key="3">
    <source>
        <dbReference type="ARBA" id="ARBA00023239"/>
    </source>
</evidence>
<dbReference type="Gene3D" id="3.30.390.10">
    <property type="entry name" value="Enolase-like, N-terminal domain"/>
    <property type="match status" value="1"/>
</dbReference>
<dbReference type="InterPro" id="IPR036849">
    <property type="entry name" value="Enolase-like_C_sf"/>
</dbReference>